<dbReference type="SUPFAM" id="SSF48403">
    <property type="entry name" value="Ankyrin repeat"/>
    <property type="match status" value="1"/>
</dbReference>
<accession>A0A7J6Q938</accession>
<dbReference type="PANTHER" id="PTHR24183">
    <property type="entry name" value="FIBRONECTIN TYPE 3 AND ANKYRIN REPEAT DOMAINS PROTEIN 1"/>
    <property type="match status" value="1"/>
</dbReference>
<dbReference type="EMBL" id="JABANM010031675">
    <property type="protein sequence ID" value="KAF4704176.1"/>
    <property type="molecule type" value="Genomic_DNA"/>
</dbReference>
<evidence type="ECO:0000256" key="1">
    <source>
        <dbReference type="PROSITE-ProRule" id="PRU00023"/>
    </source>
</evidence>
<reference evidence="2 3" key="1">
    <citation type="submission" date="2020-04" db="EMBL/GenBank/DDBJ databases">
        <title>Perkinsus olseni comparative genomics.</title>
        <authorList>
            <person name="Bogema D.R."/>
        </authorList>
    </citation>
    <scope>NUCLEOTIDE SEQUENCE [LARGE SCALE GENOMIC DNA]</scope>
    <source>
        <strain evidence="2">ATCC PRA-205</strain>
    </source>
</reference>
<feature type="repeat" description="ANK" evidence="1">
    <location>
        <begin position="108"/>
        <end position="140"/>
    </location>
</feature>
<evidence type="ECO:0000313" key="3">
    <source>
        <dbReference type="Proteomes" id="UP000574390"/>
    </source>
</evidence>
<dbReference type="PROSITE" id="PS50297">
    <property type="entry name" value="ANK_REP_REGION"/>
    <property type="match status" value="1"/>
</dbReference>
<keyword evidence="1" id="KW-0040">ANK repeat</keyword>
<dbReference type="PANTHER" id="PTHR24183:SF1">
    <property type="entry name" value="FIBRONECTIN TYPE 3 AND ANKYRIN REPEAT DOMAINS PROTEIN 1"/>
    <property type="match status" value="1"/>
</dbReference>
<sequence>MIQYYYYALYSVVAEKLVSMLAKHGANAQYADKKGLTPKDIARLRNLKKIEMLLDTMDIHSKARAGDVEGVRDALLEGCEAGWIRKNHWKAAAILLEAGADVHQANGKGLTPLMMALEMNSREGVDLLIEYDADVNELSVDGVMHRRDRRADKAIVALVKYGIPVNVLCGAPKATLKTPLAALCECDEPKYKSNNEKQLC</sequence>
<gene>
    <name evidence="2" type="ORF">FOZ62_000423</name>
</gene>
<dbReference type="InterPro" id="IPR002110">
    <property type="entry name" value="Ankyrin_rpt"/>
</dbReference>
<dbReference type="SMART" id="SM00248">
    <property type="entry name" value="ANK"/>
    <property type="match status" value="1"/>
</dbReference>
<dbReference type="InterPro" id="IPR036770">
    <property type="entry name" value="Ankyrin_rpt-contain_sf"/>
</dbReference>
<dbReference type="Gene3D" id="1.25.40.20">
    <property type="entry name" value="Ankyrin repeat-containing domain"/>
    <property type="match status" value="1"/>
</dbReference>
<name>A0A7J6Q938_PEROL</name>
<proteinExistence type="predicted"/>
<dbReference type="GO" id="GO:0005634">
    <property type="term" value="C:nucleus"/>
    <property type="evidence" value="ECO:0007669"/>
    <property type="project" value="TreeGrafter"/>
</dbReference>
<dbReference type="Pfam" id="PF12796">
    <property type="entry name" value="Ank_2"/>
    <property type="match status" value="1"/>
</dbReference>
<organism evidence="2 3">
    <name type="scientific">Perkinsus olseni</name>
    <name type="common">Perkinsus atlanticus</name>
    <dbReference type="NCBI Taxonomy" id="32597"/>
    <lineage>
        <taxon>Eukaryota</taxon>
        <taxon>Sar</taxon>
        <taxon>Alveolata</taxon>
        <taxon>Perkinsozoa</taxon>
        <taxon>Perkinsea</taxon>
        <taxon>Perkinsida</taxon>
        <taxon>Perkinsidae</taxon>
        <taxon>Perkinsus</taxon>
    </lineage>
</organism>
<comment type="caution">
    <text evidence="2">The sequence shown here is derived from an EMBL/GenBank/DDBJ whole genome shotgun (WGS) entry which is preliminary data.</text>
</comment>
<dbReference type="PROSITE" id="PS50088">
    <property type="entry name" value="ANK_REPEAT"/>
    <property type="match status" value="1"/>
</dbReference>
<dbReference type="AlphaFoldDB" id="A0A7J6Q938"/>
<evidence type="ECO:0000313" key="2">
    <source>
        <dbReference type="EMBL" id="KAF4704176.1"/>
    </source>
</evidence>
<dbReference type="Proteomes" id="UP000574390">
    <property type="component" value="Unassembled WGS sequence"/>
</dbReference>
<protein>
    <recommendedName>
        <fullName evidence="4">Ankyrin Repeat Protein</fullName>
    </recommendedName>
</protein>
<evidence type="ECO:0008006" key="4">
    <source>
        <dbReference type="Google" id="ProtNLM"/>
    </source>
</evidence>